<comment type="subcellular location">
    <subcellularLocation>
        <location evidence="1">Cell membrane</location>
    </subcellularLocation>
</comment>
<protein>
    <recommendedName>
        <fullName evidence="9">Pycsar effector protein domain-containing protein</fullName>
    </recommendedName>
</protein>
<evidence type="ECO:0000259" key="9">
    <source>
        <dbReference type="Pfam" id="PF18967"/>
    </source>
</evidence>
<feature type="transmembrane region" description="Helical" evidence="8">
    <location>
        <begin position="48"/>
        <end position="70"/>
    </location>
</feature>
<gene>
    <name evidence="10" type="ORF">SAMN05216258_109137</name>
</gene>
<feature type="transmembrane region" description="Helical" evidence="8">
    <location>
        <begin position="25"/>
        <end position="42"/>
    </location>
</feature>
<sequence length="143" mass="15207">MADAHDTVLRMYEGAIRALDTKAQIFLAVLTITVSPLAARLSEAHLPFWTRALQAGFFCAATLLFILCLLPRSGPRGSGMLFDAARSPAEVAAHVAAPDFAVDYAASVGVLHGIYLAKRRRMRAGVVLVGIYVTALSAALVLP</sequence>
<evidence type="ECO:0000256" key="2">
    <source>
        <dbReference type="ARBA" id="ARBA00022475"/>
    </source>
</evidence>
<keyword evidence="7 8" id="KW-0472">Membrane</keyword>
<evidence type="ECO:0000256" key="8">
    <source>
        <dbReference type="SAM" id="Phobius"/>
    </source>
</evidence>
<keyword evidence="3 8" id="KW-0812">Transmembrane</keyword>
<dbReference type="Pfam" id="PF18967">
    <property type="entry name" value="PycTM"/>
    <property type="match status" value="1"/>
</dbReference>
<dbReference type="RefSeq" id="WP_143103390.1">
    <property type="nucleotide sequence ID" value="NZ_FOQH01000009.1"/>
</dbReference>
<keyword evidence="5 8" id="KW-1133">Transmembrane helix</keyword>
<feature type="domain" description="Pycsar effector protein" evidence="9">
    <location>
        <begin position="12"/>
        <end position="141"/>
    </location>
</feature>
<evidence type="ECO:0000256" key="5">
    <source>
        <dbReference type="ARBA" id="ARBA00022989"/>
    </source>
</evidence>
<keyword evidence="11" id="KW-1185">Reference proteome</keyword>
<organism evidence="10 11">
    <name type="scientific">Albimonas pacifica</name>
    <dbReference type="NCBI Taxonomy" id="1114924"/>
    <lineage>
        <taxon>Bacteria</taxon>
        <taxon>Pseudomonadati</taxon>
        <taxon>Pseudomonadota</taxon>
        <taxon>Alphaproteobacteria</taxon>
        <taxon>Rhodobacterales</taxon>
        <taxon>Paracoccaceae</taxon>
        <taxon>Albimonas</taxon>
    </lineage>
</organism>
<dbReference type="OrthoDB" id="3576439at2"/>
<evidence type="ECO:0000313" key="11">
    <source>
        <dbReference type="Proteomes" id="UP000199377"/>
    </source>
</evidence>
<keyword evidence="4" id="KW-0547">Nucleotide-binding</keyword>
<evidence type="ECO:0000256" key="6">
    <source>
        <dbReference type="ARBA" id="ARBA00023118"/>
    </source>
</evidence>
<evidence type="ECO:0000256" key="4">
    <source>
        <dbReference type="ARBA" id="ARBA00022741"/>
    </source>
</evidence>
<evidence type="ECO:0000313" key="10">
    <source>
        <dbReference type="EMBL" id="SFI77610.1"/>
    </source>
</evidence>
<reference evidence="10 11" key="1">
    <citation type="submission" date="2016-10" db="EMBL/GenBank/DDBJ databases">
        <authorList>
            <person name="de Groot N.N."/>
        </authorList>
    </citation>
    <scope>NUCLEOTIDE SEQUENCE [LARGE SCALE GENOMIC DNA]</scope>
    <source>
        <strain evidence="10 11">CGMCC 1.11030</strain>
    </source>
</reference>
<proteinExistence type="predicted"/>
<dbReference type="InterPro" id="IPR043760">
    <property type="entry name" value="PycTM_dom"/>
</dbReference>
<accession>A0A1I3KYW8</accession>
<evidence type="ECO:0000256" key="1">
    <source>
        <dbReference type="ARBA" id="ARBA00004236"/>
    </source>
</evidence>
<keyword evidence="2" id="KW-1003">Cell membrane</keyword>
<keyword evidence="6" id="KW-0051">Antiviral defense</keyword>
<name>A0A1I3KYW8_9RHOB</name>
<dbReference type="EMBL" id="FOQH01000009">
    <property type="protein sequence ID" value="SFI77610.1"/>
    <property type="molecule type" value="Genomic_DNA"/>
</dbReference>
<dbReference type="AlphaFoldDB" id="A0A1I3KYW8"/>
<dbReference type="Proteomes" id="UP000199377">
    <property type="component" value="Unassembled WGS sequence"/>
</dbReference>
<evidence type="ECO:0000256" key="3">
    <source>
        <dbReference type="ARBA" id="ARBA00022692"/>
    </source>
</evidence>
<feature type="transmembrane region" description="Helical" evidence="8">
    <location>
        <begin position="124"/>
        <end position="142"/>
    </location>
</feature>
<evidence type="ECO:0000256" key="7">
    <source>
        <dbReference type="ARBA" id="ARBA00023136"/>
    </source>
</evidence>
<dbReference type="STRING" id="1114924.SAMN05216258_109137"/>